<dbReference type="Proteomes" id="UP000241323">
    <property type="component" value="Chromosome"/>
</dbReference>
<proteinExistence type="predicted"/>
<dbReference type="KEGG" id="cthm:CFE_2588"/>
<dbReference type="EMBL" id="CP028491">
    <property type="protein sequence ID" value="AVX21731.1"/>
    <property type="molecule type" value="Genomic_DNA"/>
</dbReference>
<evidence type="ECO:0000313" key="1">
    <source>
        <dbReference type="EMBL" id="AVX21731.1"/>
    </source>
</evidence>
<accession>A0A2R4N413</accession>
<gene>
    <name evidence="1" type="ORF">CFE_2588</name>
</gene>
<evidence type="ECO:0000313" key="2">
    <source>
        <dbReference type="Proteomes" id="UP000241323"/>
    </source>
</evidence>
<reference evidence="1 2" key="1">
    <citation type="submission" date="2018-04" db="EMBL/GenBank/DDBJ databases">
        <title>Genomic insights into metabolic versatility of Carboxydocella thermautotrophica capable of coupling hydrogenogenic CO oxidation with the reduction of Fe(III) minerals in Kamchatka hot springs.</title>
        <authorList>
            <person name="Toshchakov S.V."/>
            <person name="Tepliuk A.V."/>
            <person name="Gavrilov S.N."/>
            <person name="Kublanov I.V."/>
            <person name="Lebedinsky A.V."/>
            <person name="Bonch-Osmolovskaya E.A."/>
            <person name="Rusakov V.S."/>
            <person name="Chistyakova N.I."/>
            <person name="Korzhenkov A."/>
            <person name="Zavarsina D.G."/>
            <person name="Sokolova T.G."/>
        </authorList>
    </citation>
    <scope>NUCLEOTIDE SEQUENCE [LARGE SCALE GENOMIC DNA]</scope>
    <source>
        <strain evidence="1 2">019</strain>
    </source>
</reference>
<protein>
    <submittedName>
        <fullName evidence="1">Uncharacterized protein</fullName>
    </submittedName>
</protein>
<dbReference type="AlphaFoldDB" id="A0A2R4N413"/>
<organism evidence="1 2">
    <name type="scientific">Carboxydocella thermautotrophica</name>
    <dbReference type="NCBI Taxonomy" id="178899"/>
    <lineage>
        <taxon>Bacteria</taxon>
        <taxon>Bacillati</taxon>
        <taxon>Bacillota</taxon>
        <taxon>Clostridia</taxon>
        <taxon>Eubacteriales</taxon>
        <taxon>Clostridiales Family XVI. Incertae Sedis</taxon>
        <taxon>Carboxydocella</taxon>
    </lineage>
</organism>
<keyword evidence="2" id="KW-1185">Reference proteome</keyword>
<name>A0A2R4N413_CARTR</name>
<sequence length="36" mass="4013">MGTYDKQFKNEAVRLSDEVGVKKSGSAARDTILYFS</sequence>